<gene>
    <name evidence="1" type="ORF">SPAPADRAFT_63110</name>
</gene>
<evidence type="ECO:0000313" key="1">
    <source>
        <dbReference type="EMBL" id="EGW30262.1"/>
    </source>
</evidence>
<organism evidence="2">
    <name type="scientific">Spathaspora passalidarum (strain NRRL Y-27907 / 11-Y1)</name>
    <dbReference type="NCBI Taxonomy" id="619300"/>
    <lineage>
        <taxon>Eukaryota</taxon>
        <taxon>Fungi</taxon>
        <taxon>Dikarya</taxon>
        <taxon>Ascomycota</taxon>
        <taxon>Saccharomycotina</taxon>
        <taxon>Pichiomycetes</taxon>
        <taxon>Debaryomycetaceae</taxon>
        <taxon>Spathaspora</taxon>
    </lineage>
</organism>
<dbReference type="RefSeq" id="XP_007377233.1">
    <property type="nucleotide sequence ID" value="XM_007377171.1"/>
</dbReference>
<dbReference type="InParanoid" id="G3AUH6"/>
<dbReference type="Proteomes" id="UP000000709">
    <property type="component" value="Unassembled WGS sequence"/>
</dbReference>
<dbReference type="HOGENOM" id="CLU_2514071_0_0_1"/>
<dbReference type="KEGG" id="spaa:SPAPADRAFT_63110"/>
<evidence type="ECO:0000313" key="2">
    <source>
        <dbReference type="Proteomes" id="UP000000709"/>
    </source>
</evidence>
<accession>G3AUH6</accession>
<dbReference type="GeneID" id="18874599"/>
<dbReference type="EMBL" id="GL996505">
    <property type="protein sequence ID" value="EGW30262.1"/>
    <property type="molecule type" value="Genomic_DNA"/>
</dbReference>
<name>G3AUH6_SPAPN</name>
<proteinExistence type="predicted"/>
<sequence length="85" mass="10049">MGNFAANEREHLTTFLLRKNILLQLNIHICHSRQDIYTSKVSHILKFHTILGSDSLTWRMWGTVPDFDSKYFILDHKRVIPIIKN</sequence>
<keyword evidence="2" id="KW-1185">Reference proteome</keyword>
<dbReference type="AlphaFoldDB" id="G3AUH6"/>
<protein>
    <submittedName>
        <fullName evidence="1">Uncharacterized protein</fullName>
    </submittedName>
</protein>
<reference evidence="1 2" key="1">
    <citation type="journal article" date="2011" name="Proc. Natl. Acad. Sci. U.S.A.">
        <title>Comparative genomics of xylose-fermenting fungi for enhanced biofuel production.</title>
        <authorList>
            <person name="Wohlbach D.J."/>
            <person name="Kuo A."/>
            <person name="Sato T.K."/>
            <person name="Potts K.M."/>
            <person name="Salamov A.A."/>
            <person name="LaButti K.M."/>
            <person name="Sun H."/>
            <person name="Clum A."/>
            <person name="Pangilinan J.L."/>
            <person name="Lindquist E.A."/>
            <person name="Lucas S."/>
            <person name="Lapidus A."/>
            <person name="Jin M."/>
            <person name="Gunawan C."/>
            <person name="Balan V."/>
            <person name="Dale B.E."/>
            <person name="Jeffries T.W."/>
            <person name="Zinkel R."/>
            <person name="Barry K.W."/>
            <person name="Grigoriev I.V."/>
            <person name="Gasch A.P."/>
        </authorList>
    </citation>
    <scope>NUCLEOTIDE SEQUENCE [LARGE SCALE GENOMIC DNA]</scope>
    <source>
        <strain evidence="2">NRRL Y-27907 / 11-Y1</strain>
    </source>
</reference>